<evidence type="ECO:0000313" key="2">
    <source>
        <dbReference type="EMBL" id="GIJ02407.1"/>
    </source>
</evidence>
<dbReference type="EMBL" id="BOOY01000010">
    <property type="protein sequence ID" value="GIJ02407.1"/>
    <property type="molecule type" value="Genomic_DNA"/>
</dbReference>
<keyword evidence="1" id="KW-1133">Transmembrane helix</keyword>
<organism evidence="2 3">
    <name type="scientific">Spirilliplanes yamanashiensis</name>
    <dbReference type="NCBI Taxonomy" id="42233"/>
    <lineage>
        <taxon>Bacteria</taxon>
        <taxon>Bacillati</taxon>
        <taxon>Actinomycetota</taxon>
        <taxon>Actinomycetes</taxon>
        <taxon>Micromonosporales</taxon>
        <taxon>Micromonosporaceae</taxon>
        <taxon>Spirilliplanes</taxon>
    </lineage>
</organism>
<sequence length="253" mass="25952">MRGDRIWPPLAVAAFALGALLDLPELRVPAGLVLIFLAPGWLVLRLGRAPLAGWYRLVLAAGVSFALALASLLVLELFGVPSTAGAVGTLVAGLTAALVVADLVRDTPPAAALRRLRSPGSWPVPATPLRPLVAPVLAGVVTVTLAGAAWGISAHTERAAAARSFTQVGLVPVTGTQRAFTVSVTNREGAGTAYRVVIESPSADRRVVPVTLADGATWSQVVVVVAKGTLEVTVHGGSSDTPASHRTVRAVVL</sequence>
<dbReference type="Proteomes" id="UP000652013">
    <property type="component" value="Unassembled WGS sequence"/>
</dbReference>
<comment type="caution">
    <text evidence="2">The sequence shown here is derived from an EMBL/GenBank/DDBJ whole genome shotgun (WGS) entry which is preliminary data.</text>
</comment>
<keyword evidence="3" id="KW-1185">Reference proteome</keyword>
<dbReference type="RefSeq" id="WP_203937719.1">
    <property type="nucleotide sequence ID" value="NZ_BAAAGJ010000012.1"/>
</dbReference>
<feature type="transmembrane region" description="Helical" evidence="1">
    <location>
        <begin position="53"/>
        <end position="75"/>
    </location>
</feature>
<protein>
    <recommendedName>
        <fullName evidence="4">DUF1616 domain-containing protein</fullName>
    </recommendedName>
</protein>
<gene>
    <name evidence="2" type="ORF">Sya03_17590</name>
</gene>
<evidence type="ECO:0008006" key="4">
    <source>
        <dbReference type="Google" id="ProtNLM"/>
    </source>
</evidence>
<keyword evidence="1" id="KW-0812">Transmembrane</keyword>
<feature type="transmembrane region" description="Helical" evidence="1">
    <location>
        <begin position="30"/>
        <end position="47"/>
    </location>
</feature>
<keyword evidence="1" id="KW-0472">Membrane</keyword>
<reference evidence="2" key="1">
    <citation type="submission" date="2021-01" db="EMBL/GenBank/DDBJ databases">
        <title>Whole genome shotgun sequence of Spirilliplanes yamanashiensis NBRC 15828.</title>
        <authorList>
            <person name="Komaki H."/>
            <person name="Tamura T."/>
        </authorList>
    </citation>
    <scope>NUCLEOTIDE SEQUENCE</scope>
    <source>
        <strain evidence="2">NBRC 15828</strain>
    </source>
</reference>
<feature type="transmembrane region" description="Helical" evidence="1">
    <location>
        <begin position="132"/>
        <end position="153"/>
    </location>
</feature>
<evidence type="ECO:0000256" key="1">
    <source>
        <dbReference type="SAM" id="Phobius"/>
    </source>
</evidence>
<accession>A0A8J3Y6M8</accession>
<name>A0A8J3Y6M8_9ACTN</name>
<proteinExistence type="predicted"/>
<evidence type="ECO:0000313" key="3">
    <source>
        <dbReference type="Proteomes" id="UP000652013"/>
    </source>
</evidence>
<dbReference type="AlphaFoldDB" id="A0A8J3Y6M8"/>